<keyword evidence="4" id="KW-1185">Reference proteome</keyword>
<dbReference type="GO" id="GO:0004151">
    <property type="term" value="F:dihydroorotase activity"/>
    <property type="evidence" value="ECO:0007669"/>
    <property type="project" value="InterPro"/>
</dbReference>
<reference evidence="3" key="1">
    <citation type="submission" date="2022-06" db="EMBL/GenBank/DDBJ databases">
        <title>Vallitalea longa sp. nov., an anaerobic bacterium isolated from marine sediment.</title>
        <authorList>
            <person name="Hirano S."/>
            <person name="Terahara T."/>
            <person name="Mori K."/>
            <person name="Hamada M."/>
            <person name="Matsumoto R."/>
            <person name="Kobayashi T."/>
        </authorList>
    </citation>
    <scope>NUCLEOTIDE SEQUENCE</scope>
    <source>
        <strain evidence="3">SH18-1</strain>
    </source>
</reference>
<evidence type="ECO:0000256" key="1">
    <source>
        <dbReference type="ARBA" id="ARBA00022975"/>
    </source>
</evidence>
<dbReference type="GO" id="GO:0005737">
    <property type="term" value="C:cytoplasm"/>
    <property type="evidence" value="ECO:0007669"/>
    <property type="project" value="TreeGrafter"/>
</dbReference>
<evidence type="ECO:0000313" key="3">
    <source>
        <dbReference type="EMBL" id="GKX28765.1"/>
    </source>
</evidence>
<accession>A0A9W5Y7Y8</accession>
<dbReference type="GO" id="GO:0006221">
    <property type="term" value="P:pyrimidine nucleotide biosynthetic process"/>
    <property type="evidence" value="ECO:0007669"/>
    <property type="project" value="UniProtKB-KW"/>
</dbReference>
<evidence type="ECO:0000313" key="4">
    <source>
        <dbReference type="Proteomes" id="UP001144256"/>
    </source>
</evidence>
<dbReference type="Pfam" id="PF12890">
    <property type="entry name" value="DHOase"/>
    <property type="match status" value="1"/>
</dbReference>
<dbReference type="GO" id="GO:0004038">
    <property type="term" value="F:allantoinase activity"/>
    <property type="evidence" value="ECO:0007669"/>
    <property type="project" value="TreeGrafter"/>
</dbReference>
<keyword evidence="1" id="KW-0665">Pyrimidine biosynthesis</keyword>
<evidence type="ECO:0000259" key="2">
    <source>
        <dbReference type="Pfam" id="PF12890"/>
    </source>
</evidence>
<dbReference type="SUPFAM" id="SSF51338">
    <property type="entry name" value="Composite domain of metallo-dependent hydrolases"/>
    <property type="match status" value="1"/>
</dbReference>
<protein>
    <submittedName>
        <fullName evidence="3">Dihydroorotase</fullName>
    </submittedName>
</protein>
<proteinExistence type="predicted"/>
<dbReference type="PANTHER" id="PTHR43668:SF2">
    <property type="entry name" value="ALLANTOINASE"/>
    <property type="match status" value="1"/>
</dbReference>
<comment type="caution">
    <text evidence="3">The sequence shown here is derived from an EMBL/GenBank/DDBJ whole genome shotgun (WGS) entry which is preliminary data.</text>
</comment>
<dbReference type="PANTHER" id="PTHR43668">
    <property type="entry name" value="ALLANTOINASE"/>
    <property type="match status" value="1"/>
</dbReference>
<name>A0A9W5Y7Y8_9FIRM</name>
<dbReference type="InterPro" id="IPR032466">
    <property type="entry name" value="Metal_Hydrolase"/>
</dbReference>
<feature type="domain" description="Dihydroorotase catalytic" evidence="2">
    <location>
        <begin position="50"/>
        <end position="237"/>
    </location>
</feature>
<dbReference type="RefSeq" id="WP_281813508.1">
    <property type="nucleotide sequence ID" value="NZ_BRLB01000002.1"/>
</dbReference>
<dbReference type="CDD" id="cd01317">
    <property type="entry name" value="DHOase_IIa"/>
    <property type="match status" value="1"/>
</dbReference>
<dbReference type="AlphaFoldDB" id="A0A9W5Y7Y8"/>
<dbReference type="GO" id="GO:0046872">
    <property type="term" value="F:metal ion binding"/>
    <property type="evidence" value="ECO:0007669"/>
    <property type="project" value="InterPro"/>
</dbReference>
<organism evidence="3 4">
    <name type="scientific">Vallitalea longa</name>
    <dbReference type="NCBI Taxonomy" id="2936439"/>
    <lineage>
        <taxon>Bacteria</taxon>
        <taxon>Bacillati</taxon>
        <taxon>Bacillota</taxon>
        <taxon>Clostridia</taxon>
        <taxon>Lachnospirales</taxon>
        <taxon>Vallitaleaceae</taxon>
        <taxon>Vallitalea</taxon>
    </lineage>
</organism>
<dbReference type="InterPro" id="IPR024403">
    <property type="entry name" value="DHOase_cat"/>
</dbReference>
<dbReference type="InterPro" id="IPR011059">
    <property type="entry name" value="Metal-dep_hydrolase_composite"/>
</dbReference>
<dbReference type="NCBIfam" id="TIGR00857">
    <property type="entry name" value="pyrC_multi"/>
    <property type="match status" value="1"/>
</dbReference>
<dbReference type="InterPro" id="IPR050138">
    <property type="entry name" value="DHOase/Allantoinase_Hydrolase"/>
</dbReference>
<dbReference type="SUPFAM" id="SSF51556">
    <property type="entry name" value="Metallo-dependent hydrolases"/>
    <property type="match status" value="1"/>
</dbReference>
<dbReference type="InterPro" id="IPR004722">
    <property type="entry name" value="DHOase"/>
</dbReference>
<dbReference type="Gene3D" id="2.30.40.10">
    <property type="entry name" value="Urease, subunit C, domain 1"/>
    <property type="match status" value="1"/>
</dbReference>
<dbReference type="Proteomes" id="UP001144256">
    <property type="component" value="Unassembled WGS sequence"/>
</dbReference>
<dbReference type="EMBL" id="BRLB01000002">
    <property type="protein sequence ID" value="GKX28765.1"/>
    <property type="molecule type" value="Genomic_DNA"/>
</dbReference>
<dbReference type="GO" id="GO:0006145">
    <property type="term" value="P:purine nucleobase catabolic process"/>
    <property type="evidence" value="ECO:0007669"/>
    <property type="project" value="TreeGrafter"/>
</dbReference>
<gene>
    <name evidence="3" type="primary">pyrC_2</name>
    <name evidence="3" type="ORF">SH1V18_12450</name>
</gene>
<sequence>MYNLLIKNGKVITDNEVLLNTDILINDGKIAEIMPNINMDGYYTIDASDKIVIPGLIDMHCEICEPGYEYKESFITGSSSAARGGFTSITCNPNTLPVIDNKTVVEYIKTKSKVDAITNLFPYGSLTKNCEGKELTEYGEMQLSGIVALSDGDIPIQDNNLLKKIFRYASMFELPIILHCEDTSISNKSGINEGYMATRLGLKGFPVVAETLHLTRNILLAKEYDINLHITHVSSKETVELIRDAKSKGIKITAETSPRYFILDESSVDNYNTFAKLSPPLRTQEDIDSILEGLKDGTIDVISSDHKPNTIDSKLLEFDVASFGMSSFETAFSLSYTYLVKNNILTIQQLINKMSFNPANILSINKGRIAQGYDGDMVIVDIDDKYKIHSKKFLSKARYSLYDGYEVFANITDTIINGKLYSYSED</sequence>
<dbReference type="Gene3D" id="3.20.20.140">
    <property type="entry name" value="Metal-dependent hydrolases"/>
    <property type="match status" value="1"/>
</dbReference>